<protein>
    <submittedName>
        <fullName evidence="4">Pilus assembly protein CpaC</fullName>
    </submittedName>
</protein>
<dbReference type="PANTHER" id="PTHR30332:SF17">
    <property type="entry name" value="TYPE IV PILIATION SYSTEM PROTEIN DR_0774-RELATED"/>
    <property type="match status" value="1"/>
</dbReference>
<dbReference type="GO" id="GO:0015627">
    <property type="term" value="C:type II protein secretion system complex"/>
    <property type="evidence" value="ECO:0007669"/>
    <property type="project" value="TreeGrafter"/>
</dbReference>
<organism evidence="4 5">
    <name type="scientific">Polymorphobacter multimanifer</name>
    <dbReference type="NCBI Taxonomy" id="1070431"/>
    <lineage>
        <taxon>Bacteria</taxon>
        <taxon>Pseudomonadati</taxon>
        <taxon>Pseudomonadota</taxon>
        <taxon>Alphaproteobacteria</taxon>
        <taxon>Sphingomonadales</taxon>
        <taxon>Sphingosinicellaceae</taxon>
        <taxon>Polymorphobacter</taxon>
    </lineage>
</organism>
<evidence type="ECO:0000259" key="2">
    <source>
        <dbReference type="Pfam" id="PF00263"/>
    </source>
</evidence>
<evidence type="ECO:0000256" key="1">
    <source>
        <dbReference type="RuleBase" id="RU004003"/>
    </source>
</evidence>
<dbReference type="GO" id="GO:0009306">
    <property type="term" value="P:protein secretion"/>
    <property type="evidence" value="ECO:0007669"/>
    <property type="project" value="InterPro"/>
</dbReference>
<dbReference type="InterPro" id="IPR001775">
    <property type="entry name" value="GspD/PilQ"/>
</dbReference>
<feature type="domain" description="Type II/III secretion system secretin-like" evidence="2">
    <location>
        <begin position="262"/>
        <end position="424"/>
    </location>
</feature>
<dbReference type="Pfam" id="PF00263">
    <property type="entry name" value="Secretin"/>
    <property type="match status" value="1"/>
</dbReference>
<dbReference type="InterPro" id="IPR032789">
    <property type="entry name" value="T2SS-T3SS_pil_N"/>
</dbReference>
<keyword evidence="5" id="KW-1185">Reference proteome</keyword>
<dbReference type="PANTHER" id="PTHR30332">
    <property type="entry name" value="PROBABLE GENERAL SECRETION PATHWAY PROTEIN D"/>
    <property type="match status" value="1"/>
</dbReference>
<accession>A0A841L9S8</accession>
<dbReference type="Pfam" id="PF13629">
    <property type="entry name" value="T2SS-T3SS_pil_N"/>
    <property type="match status" value="1"/>
</dbReference>
<dbReference type="InterPro" id="IPR050810">
    <property type="entry name" value="Bact_Secretion_Sys_Channel"/>
</dbReference>
<sequence length="476" mass="49917">MMRALTACPYRLPERRDNAAQMTGKNVTMRGMMWALALLLAAPWAPPWAPAAAQAVDARTGAVLQVPLGKSQTLRVGQAFAKAVIGNEDVADVLPLSETSVYVLGRGLGATNLSLFDRGGRLIAVVDIVVGPDVQGLKATLGELLPAELVATTVSNGALVLSGTATSAAAAERVLTLAETYAPGKVVNMMTLGSVQQVLLEVKFSEMSRSTVQQLGINSFQFLNSNSGAGVVVGSPPDLSQSPYQIAVGIPNAANLLFSIDALERRGLVKTLAEPTLVALSGETAAFLAGGEFPVPVGVNLNGQVSIEFKQFGVSLAYTPTVLEDGLINLVVRPEVSQLDAAAGIELNGFRIPGLKTRRASTTVELRDGQSFALAGLIQSDFFDTVREIPLLGRIPLIGALFRSIAASKAETELVMIVTPRLVRPVPAGSLMVPTDRVLEPSDIELFIDGKASKTLPLSALPRPGGPSGDFGHIVR</sequence>
<dbReference type="PRINTS" id="PR01032">
    <property type="entry name" value="PHAGEIV"/>
</dbReference>
<comment type="similarity">
    <text evidence="1">Belongs to the bacterial secretin family.</text>
</comment>
<reference evidence="4 5" key="1">
    <citation type="submission" date="2020-08" db="EMBL/GenBank/DDBJ databases">
        <title>Genomic Encyclopedia of Type Strains, Phase IV (KMG-IV): sequencing the most valuable type-strain genomes for metagenomic binning, comparative biology and taxonomic classification.</title>
        <authorList>
            <person name="Goeker M."/>
        </authorList>
    </citation>
    <scope>NUCLEOTIDE SEQUENCE [LARGE SCALE GENOMIC DNA]</scope>
    <source>
        <strain evidence="4 5">DSM 102189</strain>
    </source>
</reference>
<dbReference type="PRINTS" id="PR00811">
    <property type="entry name" value="BCTERIALGSPD"/>
</dbReference>
<feature type="domain" description="Pilus formation protein N-terminal" evidence="3">
    <location>
        <begin position="62"/>
        <end position="130"/>
    </location>
</feature>
<dbReference type="InterPro" id="IPR004846">
    <property type="entry name" value="T2SS/T3SS_dom"/>
</dbReference>
<dbReference type="EMBL" id="JACIIV010000004">
    <property type="protein sequence ID" value="MBB6226595.1"/>
    <property type="molecule type" value="Genomic_DNA"/>
</dbReference>
<evidence type="ECO:0000259" key="3">
    <source>
        <dbReference type="Pfam" id="PF13629"/>
    </source>
</evidence>
<evidence type="ECO:0000313" key="5">
    <source>
        <dbReference type="Proteomes" id="UP000538147"/>
    </source>
</evidence>
<gene>
    <name evidence="4" type="ORF">FHS79_000752</name>
</gene>
<dbReference type="Proteomes" id="UP000538147">
    <property type="component" value="Unassembled WGS sequence"/>
</dbReference>
<comment type="caution">
    <text evidence="4">The sequence shown here is derived from an EMBL/GenBank/DDBJ whole genome shotgun (WGS) entry which is preliminary data.</text>
</comment>
<evidence type="ECO:0000313" key="4">
    <source>
        <dbReference type="EMBL" id="MBB6226595.1"/>
    </source>
</evidence>
<dbReference type="AlphaFoldDB" id="A0A841L9S8"/>
<dbReference type="RefSeq" id="WP_184195572.1">
    <property type="nucleotide sequence ID" value="NZ_JACIIV010000004.1"/>
</dbReference>
<proteinExistence type="inferred from homology"/>
<name>A0A841L9S8_9SPHN</name>